<dbReference type="RefSeq" id="WP_100453164.1">
    <property type="nucleotide sequence ID" value="NZ_UHID01000005.1"/>
</dbReference>
<feature type="compositionally biased region" description="Basic and acidic residues" evidence="1">
    <location>
        <begin position="76"/>
        <end position="85"/>
    </location>
</feature>
<feature type="region of interest" description="Disordered" evidence="1">
    <location>
        <begin position="1"/>
        <end position="41"/>
    </location>
</feature>
<accession>A0A380NEW3</accession>
<organism evidence="2 3">
    <name type="scientific">Streptomyces griseus</name>
    <dbReference type="NCBI Taxonomy" id="1911"/>
    <lineage>
        <taxon>Bacteria</taxon>
        <taxon>Bacillati</taxon>
        <taxon>Actinomycetota</taxon>
        <taxon>Actinomycetes</taxon>
        <taxon>Kitasatosporales</taxon>
        <taxon>Streptomycetaceae</taxon>
        <taxon>Streptomyces</taxon>
    </lineage>
</organism>
<gene>
    <name evidence="2" type="ORF">NCTC7807_02631</name>
</gene>
<proteinExistence type="predicted"/>
<dbReference type="GeneID" id="95069681"/>
<reference evidence="2 3" key="1">
    <citation type="submission" date="2018-06" db="EMBL/GenBank/DDBJ databases">
        <authorList>
            <consortium name="Pathogen Informatics"/>
            <person name="Doyle S."/>
        </authorList>
    </citation>
    <scope>NUCLEOTIDE SEQUENCE [LARGE SCALE GENOMIC DNA]</scope>
    <source>
        <strain evidence="2 3">NCTC7807</strain>
    </source>
</reference>
<dbReference type="Proteomes" id="UP000254150">
    <property type="component" value="Unassembled WGS sequence"/>
</dbReference>
<evidence type="ECO:0000313" key="3">
    <source>
        <dbReference type="Proteomes" id="UP000254150"/>
    </source>
</evidence>
<evidence type="ECO:0000256" key="1">
    <source>
        <dbReference type="SAM" id="MobiDB-lite"/>
    </source>
</evidence>
<feature type="compositionally biased region" description="Low complexity" evidence="1">
    <location>
        <begin position="66"/>
        <end position="75"/>
    </location>
</feature>
<name>A0A380NEW3_STRGR</name>
<feature type="region of interest" description="Disordered" evidence="1">
    <location>
        <begin position="55"/>
        <end position="104"/>
    </location>
</feature>
<dbReference type="EMBL" id="UHID01000005">
    <property type="protein sequence ID" value="SUP37741.1"/>
    <property type="molecule type" value="Genomic_DNA"/>
</dbReference>
<dbReference type="AlphaFoldDB" id="A0A380NEW3"/>
<sequence>MDPQRRADALTGGLGGDLARPAAIDSAAFPGRPGGPGRRAGDLVADLLQRASVPHSALPDTGAGYRAAADGPACRAAREAPRDGWGEPDQEAATGGPVPPADDLAEAACGVEGLLLGAQDSRRDPHAYDERVLFGEPRGTVLALSPFVRRFADERRRAGEAR</sequence>
<protein>
    <submittedName>
        <fullName evidence="2">Uncharacterized protein</fullName>
    </submittedName>
</protein>
<evidence type="ECO:0000313" key="2">
    <source>
        <dbReference type="EMBL" id="SUP37741.1"/>
    </source>
</evidence>